<gene>
    <name evidence="2" type="ORF">JCM19240_4991</name>
</gene>
<proteinExistence type="predicted"/>
<evidence type="ECO:0000256" key="1">
    <source>
        <dbReference type="SAM" id="SignalP"/>
    </source>
</evidence>
<feature type="signal peptide" evidence="1">
    <location>
        <begin position="1"/>
        <end position="21"/>
    </location>
</feature>
<feature type="chain" id="PRO_5001863469" evidence="1">
    <location>
        <begin position="22"/>
        <end position="126"/>
    </location>
</feature>
<accession>A0A090SUY8</accession>
<reference evidence="2 3" key="2">
    <citation type="submission" date="2014-09" db="EMBL/GenBank/DDBJ databases">
        <authorList>
            <consortium name="NBRP consortium"/>
            <person name="Sawabe T."/>
            <person name="Meirelles P."/>
            <person name="Nakanishi M."/>
            <person name="Sayaka M."/>
            <person name="Hattori M."/>
            <person name="Ohkuma M."/>
        </authorList>
    </citation>
    <scope>NUCLEOTIDE SEQUENCE [LARGE SCALE GENOMIC DNA]</scope>
    <source>
        <strain evidence="2 3">JCM 19240</strain>
    </source>
</reference>
<sequence>MIKKILSFSLLTLGYSSFTIADEQEVIDPSDLTRVYTQAALFVTSDADIRASAMLTGSWSDDIQFAGFVEGNFGNSRAKQDGKDKFGLNYQKSRAQYFQVHAIDNGLMLELAYPQTSYTKMDLQAC</sequence>
<reference evidence="2 3" key="1">
    <citation type="submission" date="2014-09" db="EMBL/GenBank/DDBJ databases">
        <title>Vibrio maritimus JCM 19240. (C210) whole genome shotgun sequence.</title>
        <authorList>
            <person name="Sawabe T."/>
            <person name="Meirelles P."/>
            <person name="Nakanishi M."/>
            <person name="Sayaka M."/>
            <person name="Hattori M."/>
            <person name="Ohkuma M."/>
        </authorList>
    </citation>
    <scope>NUCLEOTIDE SEQUENCE [LARGE SCALE GENOMIC DNA]</scope>
    <source>
        <strain evidence="2 3">JCM 19240</strain>
    </source>
</reference>
<comment type="caution">
    <text evidence="2">The sequence shown here is derived from an EMBL/GenBank/DDBJ whole genome shotgun (WGS) entry which is preliminary data.</text>
</comment>
<keyword evidence="1" id="KW-0732">Signal</keyword>
<name>A0A090SUY8_9VIBR</name>
<evidence type="ECO:0000313" key="2">
    <source>
        <dbReference type="EMBL" id="GAL31560.1"/>
    </source>
</evidence>
<dbReference type="AlphaFoldDB" id="A0A090SUY8"/>
<dbReference type="EMBL" id="BBMT01000001">
    <property type="protein sequence ID" value="GAL31560.1"/>
    <property type="molecule type" value="Genomic_DNA"/>
</dbReference>
<protein>
    <submittedName>
        <fullName evidence="2">Uncharacterized protein</fullName>
    </submittedName>
</protein>
<evidence type="ECO:0000313" key="3">
    <source>
        <dbReference type="Proteomes" id="UP000029224"/>
    </source>
</evidence>
<keyword evidence="3" id="KW-1185">Reference proteome</keyword>
<dbReference type="Proteomes" id="UP000029224">
    <property type="component" value="Unassembled WGS sequence"/>
</dbReference>
<organism evidence="2 3">
    <name type="scientific">Vibrio maritimus</name>
    <dbReference type="NCBI Taxonomy" id="990268"/>
    <lineage>
        <taxon>Bacteria</taxon>
        <taxon>Pseudomonadati</taxon>
        <taxon>Pseudomonadota</taxon>
        <taxon>Gammaproteobacteria</taxon>
        <taxon>Vibrionales</taxon>
        <taxon>Vibrionaceae</taxon>
        <taxon>Vibrio</taxon>
    </lineage>
</organism>